<gene>
    <name evidence="2" type="ORF">E3N88_44613</name>
</gene>
<proteinExistence type="predicted"/>
<comment type="caution">
    <text evidence="2">The sequence shown here is derived from an EMBL/GenBank/DDBJ whole genome shotgun (WGS) entry which is preliminary data.</text>
</comment>
<accession>A0A5N6LBJ3</accession>
<dbReference type="EMBL" id="SZYD01001867">
    <property type="protein sequence ID" value="KAD0215466.1"/>
    <property type="molecule type" value="Genomic_DNA"/>
</dbReference>
<feature type="compositionally biased region" description="Basic and acidic residues" evidence="1">
    <location>
        <begin position="51"/>
        <end position="68"/>
    </location>
</feature>
<protein>
    <submittedName>
        <fullName evidence="2">Uncharacterized protein</fullName>
    </submittedName>
</protein>
<keyword evidence="3" id="KW-1185">Reference proteome</keyword>
<dbReference type="AlphaFoldDB" id="A0A5N6LBJ3"/>
<sequence length="68" mass="7431">MAPKRSNKGKDKLVADDKIVFRTPGMSSIGQRVAFSRKIEGADSNDGGSFEPRDPRDSVTKHDPCLRG</sequence>
<reference evidence="2 3" key="1">
    <citation type="submission" date="2019-05" db="EMBL/GenBank/DDBJ databases">
        <title>Mikania micrantha, genome provides insights into the molecular mechanism of rapid growth.</title>
        <authorList>
            <person name="Liu B."/>
        </authorList>
    </citation>
    <scope>NUCLEOTIDE SEQUENCE [LARGE SCALE GENOMIC DNA]</scope>
    <source>
        <strain evidence="2">NLD-2019</strain>
        <tissue evidence="2">Leaf</tissue>
    </source>
</reference>
<evidence type="ECO:0000256" key="1">
    <source>
        <dbReference type="SAM" id="MobiDB-lite"/>
    </source>
</evidence>
<evidence type="ECO:0000313" key="3">
    <source>
        <dbReference type="Proteomes" id="UP000326396"/>
    </source>
</evidence>
<dbReference type="Proteomes" id="UP000326396">
    <property type="component" value="Unassembled WGS sequence"/>
</dbReference>
<feature type="region of interest" description="Disordered" evidence="1">
    <location>
        <begin position="37"/>
        <end position="68"/>
    </location>
</feature>
<organism evidence="2 3">
    <name type="scientific">Mikania micrantha</name>
    <name type="common">bitter vine</name>
    <dbReference type="NCBI Taxonomy" id="192012"/>
    <lineage>
        <taxon>Eukaryota</taxon>
        <taxon>Viridiplantae</taxon>
        <taxon>Streptophyta</taxon>
        <taxon>Embryophyta</taxon>
        <taxon>Tracheophyta</taxon>
        <taxon>Spermatophyta</taxon>
        <taxon>Magnoliopsida</taxon>
        <taxon>eudicotyledons</taxon>
        <taxon>Gunneridae</taxon>
        <taxon>Pentapetalae</taxon>
        <taxon>asterids</taxon>
        <taxon>campanulids</taxon>
        <taxon>Asterales</taxon>
        <taxon>Asteraceae</taxon>
        <taxon>Asteroideae</taxon>
        <taxon>Heliantheae alliance</taxon>
        <taxon>Eupatorieae</taxon>
        <taxon>Mikania</taxon>
    </lineage>
</organism>
<evidence type="ECO:0000313" key="2">
    <source>
        <dbReference type="EMBL" id="KAD0215466.1"/>
    </source>
</evidence>
<name>A0A5N6LBJ3_9ASTR</name>